<keyword evidence="5" id="KW-0479">Metal-binding</keyword>
<dbReference type="InterPro" id="IPR036396">
    <property type="entry name" value="Cyt_P450_sf"/>
</dbReference>
<dbReference type="PANTHER" id="PTHR46206">
    <property type="entry name" value="CYTOCHROME P450"/>
    <property type="match status" value="1"/>
</dbReference>
<dbReference type="EMBL" id="JAVFKD010000004">
    <property type="protein sequence ID" value="KAK5996029.1"/>
    <property type="molecule type" value="Genomic_DNA"/>
</dbReference>
<evidence type="ECO:0000313" key="10">
    <source>
        <dbReference type="EMBL" id="KAK5996029.1"/>
    </source>
</evidence>
<dbReference type="InterPro" id="IPR002403">
    <property type="entry name" value="Cyt_P450_E_grp-IV"/>
</dbReference>
<dbReference type="Gene3D" id="1.10.630.10">
    <property type="entry name" value="Cytochrome P450"/>
    <property type="match status" value="1"/>
</dbReference>
<dbReference type="CDD" id="cd11041">
    <property type="entry name" value="CYP503A1-like"/>
    <property type="match status" value="1"/>
</dbReference>
<name>A0ABR0SV72_9HYPO</name>
<evidence type="ECO:0000256" key="3">
    <source>
        <dbReference type="ARBA" id="ARBA00010617"/>
    </source>
</evidence>
<accession>A0ABR0SV72</accession>
<evidence type="ECO:0000256" key="5">
    <source>
        <dbReference type="ARBA" id="ARBA00022723"/>
    </source>
</evidence>
<dbReference type="PANTHER" id="PTHR46206:SF6">
    <property type="entry name" value="CYTOCHROME P450 MONOOXYGENASE AN1598-RELATED"/>
    <property type="match status" value="1"/>
</dbReference>
<dbReference type="SUPFAM" id="SSF48264">
    <property type="entry name" value="Cytochrome P450"/>
    <property type="match status" value="1"/>
</dbReference>
<keyword evidence="7" id="KW-0408">Iron</keyword>
<feature type="transmembrane region" description="Helical" evidence="9">
    <location>
        <begin position="42"/>
        <end position="65"/>
    </location>
</feature>
<evidence type="ECO:0000256" key="8">
    <source>
        <dbReference type="ARBA" id="ARBA00023033"/>
    </source>
</evidence>
<keyword evidence="8 10" id="KW-0503">Monooxygenase</keyword>
<keyword evidence="9" id="KW-1133">Transmembrane helix</keyword>
<keyword evidence="4" id="KW-0349">Heme</keyword>
<dbReference type="PRINTS" id="PR00465">
    <property type="entry name" value="EP450IV"/>
</dbReference>
<dbReference type="Pfam" id="PF00067">
    <property type="entry name" value="p450"/>
    <property type="match status" value="1"/>
</dbReference>
<gene>
    <name evidence="10" type="ORF">PT974_04452</name>
</gene>
<keyword evidence="11" id="KW-1185">Reference proteome</keyword>
<evidence type="ECO:0000256" key="6">
    <source>
        <dbReference type="ARBA" id="ARBA00023002"/>
    </source>
</evidence>
<evidence type="ECO:0000256" key="1">
    <source>
        <dbReference type="ARBA" id="ARBA00001971"/>
    </source>
</evidence>
<comment type="cofactor">
    <cofactor evidence="1">
        <name>heme</name>
        <dbReference type="ChEBI" id="CHEBI:30413"/>
    </cofactor>
</comment>
<comment type="subcellular location">
    <subcellularLocation>
        <location evidence="2">Membrane</location>
        <topology evidence="2">Single-pass membrane protein</topology>
    </subcellularLocation>
</comment>
<proteinExistence type="inferred from homology"/>
<dbReference type="Proteomes" id="UP001338125">
    <property type="component" value="Unassembled WGS sequence"/>
</dbReference>
<evidence type="ECO:0000313" key="11">
    <source>
        <dbReference type="Proteomes" id="UP001338125"/>
    </source>
</evidence>
<comment type="caution">
    <text evidence="10">The sequence shown here is derived from an EMBL/GenBank/DDBJ whole genome shotgun (WGS) entry which is preliminary data.</text>
</comment>
<keyword evidence="9" id="KW-0472">Membrane</keyword>
<keyword evidence="9" id="KW-0812">Transmembrane</keyword>
<organism evidence="10 11">
    <name type="scientific">Cladobotryum mycophilum</name>
    <dbReference type="NCBI Taxonomy" id="491253"/>
    <lineage>
        <taxon>Eukaryota</taxon>
        <taxon>Fungi</taxon>
        <taxon>Dikarya</taxon>
        <taxon>Ascomycota</taxon>
        <taxon>Pezizomycotina</taxon>
        <taxon>Sordariomycetes</taxon>
        <taxon>Hypocreomycetidae</taxon>
        <taxon>Hypocreales</taxon>
        <taxon>Hypocreaceae</taxon>
        <taxon>Cladobotryum</taxon>
    </lineage>
</organism>
<sequence>MLFESLEEIREQWQVMRQAFAPLRLTRWQLTKLCAAQIFRDYPAIATLLVLLVAVLLLWLVNVLIRPKRLEKVIGLPVLGASKILKNDLLSVIEEGKRKYPDTPYIVNASGLQYVVYPAIFFDEIKRLSEKEASAQDFFHTVTYGRWTNIGAETDALWKTIAVDLARSVPVKVPSKQKDARIAFDKFVGYCPEEKKVNIFGTMMKVVATTNACSFVGREVGTGEWAEAVQQLPISVFLAVMTLSWIPRVLRPLLQPIVLLPALYVQRKMRLILEPIIRSDIEEYEKAADRKSTLKTTEDGKLPFTQWLLARYKSGEATPYQLATDHILTSFESTVSTAVTLYNIILDLAVRPELQDELRQEVEEVMFDGRLPSTNLKELRKMDSVMRETFRVNPFALFSLYRITRKPVQLSSGPRLPAGTIICVDSHHIHTSPELFPSPEAFDPYRFLKKREEPGAEHRYQFVSTGPVDPTWGDGTQACPGRFFANSTLKVCLAHVLMNYNVKLQEGQERPKVVGMPNGTWAPDMSAEILFQSRD</sequence>
<dbReference type="InterPro" id="IPR001128">
    <property type="entry name" value="Cyt_P450"/>
</dbReference>
<keyword evidence="6" id="KW-0560">Oxidoreductase</keyword>
<dbReference type="GO" id="GO:0004497">
    <property type="term" value="F:monooxygenase activity"/>
    <property type="evidence" value="ECO:0007669"/>
    <property type="project" value="UniProtKB-KW"/>
</dbReference>
<comment type="similarity">
    <text evidence="3">Belongs to the cytochrome P450 family.</text>
</comment>
<evidence type="ECO:0000256" key="4">
    <source>
        <dbReference type="ARBA" id="ARBA00022617"/>
    </source>
</evidence>
<evidence type="ECO:0000256" key="7">
    <source>
        <dbReference type="ARBA" id="ARBA00023004"/>
    </source>
</evidence>
<reference evidence="10 11" key="1">
    <citation type="submission" date="2024-01" db="EMBL/GenBank/DDBJ databases">
        <title>Complete genome of Cladobotryum mycophilum ATHUM6906.</title>
        <authorList>
            <person name="Christinaki A.C."/>
            <person name="Myridakis A.I."/>
            <person name="Kouvelis V.N."/>
        </authorList>
    </citation>
    <scope>NUCLEOTIDE SEQUENCE [LARGE SCALE GENOMIC DNA]</scope>
    <source>
        <strain evidence="10 11">ATHUM6906</strain>
    </source>
</reference>
<evidence type="ECO:0000256" key="9">
    <source>
        <dbReference type="SAM" id="Phobius"/>
    </source>
</evidence>
<evidence type="ECO:0000256" key="2">
    <source>
        <dbReference type="ARBA" id="ARBA00004167"/>
    </source>
</evidence>
<protein>
    <submittedName>
        <fullName evidence="10">Cytochrome P450 monooxygenase phmB</fullName>
    </submittedName>
</protein>